<proteinExistence type="predicted"/>
<evidence type="ECO:0000313" key="2">
    <source>
        <dbReference type="Proteomes" id="UP001501940"/>
    </source>
</evidence>
<dbReference type="GeneTree" id="ENSGT01120000275544"/>
<dbReference type="AlphaFoldDB" id="A0AAQ5WZZ0"/>
<dbReference type="InterPro" id="IPR036397">
    <property type="entry name" value="RNaseH_sf"/>
</dbReference>
<sequence length="102" mass="11755">MKPRYIYLAQMKSSSFGMNLARTTTMMFTDGIMNGCGCSKILADKMTPNQQKLARREIIERDSDPKRSAKVIQEFLKKKKLRTMTWLGMSPELSSIKQLRAF</sequence>
<accession>A0AAQ5WZZ0</accession>
<dbReference type="GO" id="GO:0003676">
    <property type="term" value="F:nucleic acid binding"/>
    <property type="evidence" value="ECO:0007669"/>
    <property type="project" value="InterPro"/>
</dbReference>
<reference evidence="1" key="2">
    <citation type="submission" date="2025-08" db="UniProtKB">
        <authorList>
            <consortium name="Ensembl"/>
        </authorList>
    </citation>
    <scope>IDENTIFICATION</scope>
</reference>
<keyword evidence="2" id="KW-1185">Reference proteome</keyword>
<name>A0AAQ5WZZ0_AMPOC</name>
<organism evidence="1 2">
    <name type="scientific">Amphiprion ocellaris</name>
    <name type="common">Clown anemonefish</name>
    <dbReference type="NCBI Taxonomy" id="80972"/>
    <lineage>
        <taxon>Eukaryota</taxon>
        <taxon>Metazoa</taxon>
        <taxon>Chordata</taxon>
        <taxon>Craniata</taxon>
        <taxon>Vertebrata</taxon>
        <taxon>Euteleostomi</taxon>
        <taxon>Actinopterygii</taxon>
        <taxon>Neopterygii</taxon>
        <taxon>Teleostei</taxon>
        <taxon>Neoteleostei</taxon>
        <taxon>Acanthomorphata</taxon>
        <taxon>Ovalentaria</taxon>
        <taxon>Pomacentridae</taxon>
        <taxon>Amphiprion</taxon>
    </lineage>
</organism>
<protein>
    <submittedName>
        <fullName evidence="1">Uncharacterized protein</fullName>
    </submittedName>
</protein>
<dbReference type="Gene3D" id="3.30.420.10">
    <property type="entry name" value="Ribonuclease H-like superfamily/Ribonuclease H"/>
    <property type="match status" value="1"/>
</dbReference>
<reference evidence="1" key="3">
    <citation type="submission" date="2025-09" db="UniProtKB">
        <authorList>
            <consortium name="Ensembl"/>
        </authorList>
    </citation>
    <scope>IDENTIFICATION</scope>
</reference>
<dbReference type="Proteomes" id="UP001501940">
    <property type="component" value="Chromosome 18"/>
</dbReference>
<evidence type="ECO:0000313" key="1">
    <source>
        <dbReference type="Ensembl" id="ENSAOCP00000034252.1"/>
    </source>
</evidence>
<dbReference type="Ensembl" id="ENSAOCT00000066853.1">
    <property type="protein sequence ID" value="ENSAOCP00000034252.1"/>
    <property type="gene ID" value="ENSAOCG00000033610.1"/>
</dbReference>
<reference evidence="1 2" key="1">
    <citation type="submission" date="2022-01" db="EMBL/GenBank/DDBJ databases">
        <title>A chromosome-scale genome assembly of the false clownfish, Amphiprion ocellaris.</title>
        <authorList>
            <person name="Ryu T."/>
        </authorList>
    </citation>
    <scope>NUCLEOTIDE SEQUENCE [LARGE SCALE GENOMIC DNA]</scope>
</reference>